<evidence type="ECO:0000313" key="3">
    <source>
        <dbReference type="EMBL" id="MBC6002619.1"/>
    </source>
</evidence>
<dbReference type="Proteomes" id="UP000611796">
    <property type="component" value="Unassembled WGS sequence"/>
</dbReference>
<evidence type="ECO:0000313" key="4">
    <source>
        <dbReference type="Proteomes" id="UP000611796"/>
    </source>
</evidence>
<keyword evidence="1" id="KW-0175">Coiled coil</keyword>
<proteinExistence type="predicted"/>
<dbReference type="RefSeq" id="WP_187005019.1">
    <property type="nucleotide sequence ID" value="NZ_JACRWD010000001.1"/>
</dbReference>
<keyword evidence="2" id="KW-0812">Transmembrane</keyword>
<keyword evidence="4" id="KW-1185">Reference proteome</keyword>
<gene>
    <name evidence="3" type="ORF">H8891_02300</name>
</gene>
<evidence type="ECO:0008006" key="5">
    <source>
        <dbReference type="Google" id="ProtNLM"/>
    </source>
</evidence>
<keyword evidence="2" id="KW-1133">Transmembrane helix</keyword>
<sequence length="195" mass="21965">MKFKSIIVVAIGIFLANLIVPMCAVREHDGLEDKILKLENDVKDKEAEIESLNTKLASAEPYFKMNEAEKEAMKIETAKKEEENKIEQERLAQEKKNQEEEKRQAELDAKSVTLGNGTYLVGTDIPEGVYDLFAVKGGGNVQSSNFKVNLIMGTIGDSNFYQREQQNVELKEGTKIDLSRVTVKFVPDDKYITTN</sequence>
<feature type="coiled-coil region" evidence="1">
    <location>
        <begin position="28"/>
        <end position="110"/>
    </location>
</feature>
<dbReference type="EMBL" id="JACRWD010000001">
    <property type="protein sequence ID" value="MBC6002619.1"/>
    <property type="molecule type" value="Genomic_DNA"/>
</dbReference>
<accession>A0ABR7K0I1</accession>
<comment type="caution">
    <text evidence="3">The sequence shown here is derived from an EMBL/GenBank/DDBJ whole genome shotgun (WGS) entry which is preliminary data.</text>
</comment>
<organism evidence="3 4">
    <name type="scientific">Paeniclostridium hominis</name>
    <dbReference type="NCBI Taxonomy" id="2764329"/>
    <lineage>
        <taxon>Bacteria</taxon>
        <taxon>Bacillati</taxon>
        <taxon>Bacillota</taxon>
        <taxon>Clostridia</taxon>
        <taxon>Peptostreptococcales</taxon>
        <taxon>Peptostreptococcaceae</taxon>
        <taxon>Paeniclostridium</taxon>
    </lineage>
</organism>
<keyword evidence="2" id="KW-0472">Membrane</keyword>
<evidence type="ECO:0000256" key="2">
    <source>
        <dbReference type="SAM" id="Phobius"/>
    </source>
</evidence>
<name>A0ABR7K0I1_9FIRM</name>
<protein>
    <recommendedName>
        <fullName evidence="5">Pilus assembly protein PilP</fullName>
    </recommendedName>
</protein>
<feature type="transmembrane region" description="Helical" evidence="2">
    <location>
        <begin position="6"/>
        <end position="25"/>
    </location>
</feature>
<evidence type="ECO:0000256" key="1">
    <source>
        <dbReference type="SAM" id="Coils"/>
    </source>
</evidence>
<reference evidence="3 4" key="1">
    <citation type="submission" date="2020-08" db="EMBL/GenBank/DDBJ databases">
        <authorList>
            <person name="Liu C."/>
            <person name="Sun Q."/>
        </authorList>
    </citation>
    <scope>NUCLEOTIDE SEQUENCE [LARGE SCALE GENOMIC DNA]</scope>
    <source>
        <strain evidence="3 4">NSJ-45</strain>
    </source>
</reference>